<dbReference type="SUPFAM" id="SSF49401">
    <property type="entry name" value="Bacterial adhesins"/>
    <property type="match status" value="1"/>
</dbReference>
<protein>
    <submittedName>
        <fullName evidence="7">Type 1 fimbrial protein</fullName>
    </submittedName>
</protein>
<dbReference type="EMBL" id="VOUP01000049">
    <property type="protein sequence ID" value="TXE23547.1"/>
    <property type="molecule type" value="Genomic_DNA"/>
</dbReference>
<keyword evidence="3" id="KW-0732">Signal</keyword>
<proteinExistence type="inferred from homology"/>
<comment type="subcellular location">
    <subcellularLocation>
        <location evidence="1">Fimbrium</location>
    </subcellularLocation>
</comment>
<dbReference type="AlphaFoldDB" id="A0A9X9G0N2"/>
<feature type="transmembrane region" description="Helical" evidence="5">
    <location>
        <begin position="20"/>
        <end position="41"/>
    </location>
</feature>
<dbReference type="PANTHER" id="PTHR33420:SF3">
    <property type="entry name" value="FIMBRIAL SUBUNIT ELFA"/>
    <property type="match status" value="1"/>
</dbReference>
<dbReference type="PANTHER" id="PTHR33420">
    <property type="entry name" value="FIMBRIAL SUBUNIT ELFA-RELATED"/>
    <property type="match status" value="1"/>
</dbReference>
<evidence type="ECO:0000256" key="1">
    <source>
        <dbReference type="ARBA" id="ARBA00004561"/>
    </source>
</evidence>
<sequence>MTGKQTVRDWAYLRGELGYYASLGGLALMAPLSLAAMMWLLPAAQAVDNWEVDGANGVLYVRGALTESACRLEMDSLRQEVWLGEVATGSLTQTGDRGAAVSFALRLRDCLRSPAANRDERTGALSWAADQPAVRVSFRAPADADSPQLVKAQGVSGMGLRLLDAQGEDIRLGSRGKPLWLTPGSNVLNYSVMAERTGAPLRAGSFDAVVDFSLSYD</sequence>
<evidence type="ECO:0000313" key="7">
    <source>
        <dbReference type="EMBL" id="TXE23547.1"/>
    </source>
</evidence>
<dbReference type="InterPro" id="IPR008966">
    <property type="entry name" value="Adhesion_dom_sf"/>
</dbReference>
<evidence type="ECO:0000256" key="2">
    <source>
        <dbReference type="ARBA" id="ARBA00006671"/>
    </source>
</evidence>
<evidence type="ECO:0000256" key="3">
    <source>
        <dbReference type="ARBA" id="ARBA00022729"/>
    </source>
</evidence>
<evidence type="ECO:0000313" key="8">
    <source>
        <dbReference type="Proteomes" id="UP000321307"/>
    </source>
</evidence>
<dbReference type="Gene3D" id="2.60.40.1090">
    <property type="entry name" value="Fimbrial-type adhesion domain"/>
    <property type="match status" value="1"/>
</dbReference>
<reference evidence="7 8" key="1">
    <citation type="submission" date="2019-07" db="EMBL/GenBank/DDBJ databases">
        <title>Serratia strains were isolated from fresh produce.</title>
        <authorList>
            <person name="Cho G.-S."/>
            <person name="Stein M."/>
            <person name="Lee W."/>
            <person name="Suh S.H."/>
            <person name="Franz C.M.A.P."/>
        </authorList>
    </citation>
    <scope>NUCLEOTIDE SEQUENCE [LARGE SCALE GENOMIC DNA]</scope>
    <source>
        <strain evidence="7 8">S17</strain>
    </source>
</reference>
<evidence type="ECO:0000259" key="6">
    <source>
        <dbReference type="Pfam" id="PF00419"/>
    </source>
</evidence>
<comment type="similarity">
    <text evidence="2">Belongs to the fimbrial protein family.</text>
</comment>
<keyword evidence="5" id="KW-0812">Transmembrane</keyword>
<comment type="caution">
    <text evidence="7">The sequence shown here is derived from an EMBL/GenBank/DDBJ whole genome shotgun (WGS) entry which is preliminary data.</text>
</comment>
<dbReference type="InterPro" id="IPR050263">
    <property type="entry name" value="Bact_Fimbrial_Adh_Pro"/>
</dbReference>
<dbReference type="GO" id="GO:0043709">
    <property type="term" value="P:cell adhesion involved in single-species biofilm formation"/>
    <property type="evidence" value="ECO:0007669"/>
    <property type="project" value="TreeGrafter"/>
</dbReference>
<dbReference type="GO" id="GO:0009289">
    <property type="term" value="C:pilus"/>
    <property type="evidence" value="ECO:0007669"/>
    <property type="project" value="UniProtKB-SubCell"/>
</dbReference>
<name>A0A9X9G0N2_9GAMM</name>
<evidence type="ECO:0000256" key="5">
    <source>
        <dbReference type="SAM" id="Phobius"/>
    </source>
</evidence>
<dbReference type="RefSeq" id="WP_042783498.1">
    <property type="nucleotide sequence ID" value="NZ_CP196517.1"/>
</dbReference>
<dbReference type="Pfam" id="PF00419">
    <property type="entry name" value="Fimbrial"/>
    <property type="match status" value="1"/>
</dbReference>
<keyword evidence="5" id="KW-1133">Transmembrane helix</keyword>
<evidence type="ECO:0000256" key="4">
    <source>
        <dbReference type="ARBA" id="ARBA00023263"/>
    </source>
</evidence>
<dbReference type="Proteomes" id="UP000321307">
    <property type="component" value="Unassembled WGS sequence"/>
</dbReference>
<accession>A0A9X9G0N2</accession>
<keyword evidence="5" id="KW-0472">Membrane</keyword>
<dbReference type="InterPro" id="IPR036937">
    <property type="entry name" value="Adhesion_dom_fimbrial_sf"/>
</dbReference>
<dbReference type="InterPro" id="IPR000259">
    <property type="entry name" value="Adhesion_dom_fimbrial"/>
</dbReference>
<feature type="domain" description="Fimbrial-type adhesion" evidence="6">
    <location>
        <begin position="62"/>
        <end position="217"/>
    </location>
</feature>
<gene>
    <name evidence="7" type="ORF">FOT63_24185</name>
</gene>
<keyword evidence="4" id="KW-0281">Fimbrium</keyword>
<organism evidence="7 8">
    <name type="scientific">Serratia ureilytica</name>
    <dbReference type="NCBI Taxonomy" id="300181"/>
    <lineage>
        <taxon>Bacteria</taxon>
        <taxon>Pseudomonadati</taxon>
        <taxon>Pseudomonadota</taxon>
        <taxon>Gammaproteobacteria</taxon>
        <taxon>Enterobacterales</taxon>
        <taxon>Yersiniaceae</taxon>
        <taxon>Serratia</taxon>
    </lineage>
</organism>